<comment type="caution">
    <text evidence="2">The sequence shown here is derived from an EMBL/GenBank/DDBJ whole genome shotgun (WGS) entry which is preliminary data.</text>
</comment>
<accession>A0A6V7VTH8</accession>
<keyword evidence="1" id="KW-0472">Membrane</keyword>
<dbReference type="Proteomes" id="UP000580250">
    <property type="component" value="Unassembled WGS sequence"/>
</dbReference>
<proteinExistence type="predicted"/>
<reference evidence="2 3" key="1">
    <citation type="submission" date="2020-08" db="EMBL/GenBank/DDBJ databases">
        <authorList>
            <person name="Koutsovoulos G."/>
            <person name="Danchin GJ E."/>
        </authorList>
    </citation>
    <scope>NUCLEOTIDE SEQUENCE [LARGE SCALE GENOMIC DNA]</scope>
</reference>
<feature type="transmembrane region" description="Helical" evidence="1">
    <location>
        <begin position="6"/>
        <end position="28"/>
    </location>
</feature>
<keyword evidence="1" id="KW-1133">Transmembrane helix</keyword>
<evidence type="ECO:0000256" key="1">
    <source>
        <dbReference type="SAM" id="Phobius"/>
    </source>
</evidence>
<organism evidence="2 3">
    <name type="scientific">Meloidogyne enterolobii</name>
    <name type="common">Root-knot nematode worm</name>
    <name type="synonym">Meloidogyne mayaguensis</name>
    <dbReference type="NCBI Taxonomy" id="390850"/>
    <lineage>
        <taxon>Eukaryota</taxon>
        <taxon>Metazoa</taxon>
        <taxon>Ecdysozoa</taxon>
        <taxon>Nematoda</taxon>
        <taxon>Chromadorea</taxon>
        <taxon>Rhabditida</taxon>
        <taxon>Tylenchina</taxon>
        <taxon>Tylenchomorpha</taxon>
        <taxon>Tylenchoidea</taxon>
        <taxon>Meloidogynidae</taxon>
        <taxon>Meloidogyninae</taxon>
        <taxon>Meloidogyne</taxon>
    </lineage>
</organism>
<sequence>MEAILFWIVGLVVFVIVIILTVLGILLWNKKKSRSVKFEEEKIESKEDKVKYDRQLMFSNWMRKK</sequence>
<evidence type="ECO:0000313" key="2">
    <source>
        <dbReference type="EMBL" id="CAD2178129.1"/>
    </source>
</evidence>
<dbReference type="EMBL" id="CAJEWN010000313">
    <property type="protein sequence ID" value="CAD2178129.1"/>
    <property type="molecule type" value="Genomic_DNA"/>
</dbReference>
<protein>
    <submittedName>
        <fullName evidence="2">Uncharacterized protein</fullName>
    </submittedName>
</protein>
<gene>
    <name evidence="2" type="ORF">MENT_LOCUS30052</name>
</gene>
<evidence type="ECO:0000313" key="3">
    <source>
        <dbReference type="Proteomes" id="UP000580250"/>
    </source>
</evidence>
<name>A0A6V7VTH8_MELEN</name>
<keyword evidence="1" id="KW-0812">Transmembrane</keyword>
<dbReference type="AlphaFoldDB" id="A0A6V7VTH8"/>